<evidence type="ECO:0000256" key="3">
    <source>
        <dbReference type="ARBA" id="ARBA00011977"/>
    </source>
</evidence>
<organism evidence="8 9">
    <name type="scientific">Kangiella geojedonensis</name>
    <dbReference type="NCBI Taxonomy" id="914150"/>
    <lineage>
        <taxon>Bacteria</taxon>
        <taxon>Pseudomonadati</taxon>
        <taxon>Pseudomonadota</taxon>
        <taxon>Gammaproteobacteria</taxon>
        <taxon>Kangiellales</taxon>
        <taxon>Kangiellaceae</taxon>
        <taxon>Kangiella</taxon>
    </lineage>
</organism>
<dbReference type="SUPFAM" id="SSF53335">
    <property type="entry name" value="S-adenosyl-L-methionine-dependent methyltransferases"/>
    <property type="match status" value="1"/>
</dbReference>
<evidence type="ECO:0000256" key="7">
    <source>
        <dbReference type="ARBA" id="ARBA00022694"/>
    </source>
</evidence>
<evidence type="ECO:0000256" key="5">
    <source>
        <dbReference type="ARBA" id="ARBA00022679"/>
    </source>
</evidence>
<dbReference type="EC" id="2.1.1.33" evidence="3"/>
<dbReference type="EMBL" id="CP010975">
    <property type="protein sequence ID" value="AKE51443.1"/>
    <property type="molecule type" value="Genomic_DNA"/>
</dbReference>
<dbReference type="InterPro" id="IPR003358">
    <property type="entry name" value="tRNA_(Gua-N-7)_MeTrfase_Trmb"/>
</dbReference>
<reference evidence="8 9" key="1">
    <citation type="submission" date="2015-02" db="EMBL/GenBank/DDBJ databases">
        <title>Complete genome sequence of Kangiella geojedonensis strain YCS-5T.</title>
        <authorList>
            <person name="Kim K.M."/>
        </authorList>
    </citation>
    <scope>NUCLEOTIDE SEQUENCE [LARGE SCALE GENOMIC DNA]</scope>
    <source>
        <strain evidence="8 9">YCS-5</strain>
    </source>
</reference>
<protein>
    <recommendedName>
        <fullName evidence="3">tRNA (guanine(46)-N(7))-methyltransferase</fullName>
        <ecNumber evidence="3">2.1.1.33</ecNumber>
    </recommendedName>
</protein>
<evidence type="ECO:0000256" key="4">
    <source>
        <dbReference type="ARBA" id="ARBA00022603"/>
    </source>
</evidence>
<dbReference type="HOGENOM" id="CLU_1307924_0_0_6"/>
<dbReference type="OrthoDB" id="9809889at2"/>
<dbReference type="Gene3D" id="3.40.50.150">
    <property type="entry name" value="Vaccinia Virus protein VP39"/>
    <property type="match status" value="1"/>
</dbReference>
<dbReference type="Pfam" id="PF02390">
    <property type="entry name" value="Methyltransf_4"/>
    <property type="match status" value="1"/>
</dbReference>
<keyword evidence="7" id="KW-0819">tRNA processing</keyword>
<gene>
    <name evidence="8" type="ORF">TQ33_0458</name>
</gene>
<keyword evidence="9" id="KW-1185">Reference proteome</keyword>
<dbReference type="KEGG" id="kge:TQ33_0458"/>
<name>A0A0F6RBC8_9GAMM</name>
<keyword evidence="6" id="KW-0949">S-adenosyl-L-methionine</keyword>
<dbReference type="Proteomes" id="UP000034071">
    <property type="component" value="Chromosome"/>
</dbReference>
<keyword evidence="5 8" id="KW-0808">Transferase</keyword>
<dbReference type="PANTHER" id="PTHR23417">
    <property type="entry name" value="3-DEOXY-D-MANNO-OCTULOSONIC-ACID TRANSFERASE/TRNA GUANINE-N 7 - -METHYLTRANSFERASE"/>
    <property type="match status" value="1"/>
</dbReference>
<dbReference type="PATRIC" id="fig|914150.5.peg.464"/>
<keyword evidence="4 8" id="KW-0489">Methyltransferase</keyword>
<evidence type="ECO:0000256" key="6">
    <source>
        <dbReference type="ARBA" id="ARBA00022691"/>
    </source>
</evidence>
<dbReference type="GO" id="GO:0008176">
    <property type="term" value="F:tRNA (guanine(46)-N7)-methyltransferase activity"/>
    <property type="evidence" value="ECO:0007669"/>
    <property type="project" value="UniProtKB-EC"/>
</dbReference>
<dbReference type="RefSeq" id="WP_046560635.1">
    <property type="nucleotide sequence ID" value="NZ_CP010975.1"/>
</dbReference>
<dbReference type="PANTHER" id="PTHR23417:SF14">
    <property type="entry name" value="PENTACOTRIPEPTIDE-REPEAT REGION OF PRORP DOMAIN-CONTAINING PROTEIN"/>
    <property type="match status" value="1"/>
</dbReference>
<dbReference type="AlphaFoldDB" id="A0A0F6RBC8"/>
<evidence type="ECO:0000313" key="8">
    <source>
        <dbReference type="EMBL" id="AKE51443.1"/>
    </source>
</evidence>
<evidence type="ECO:0000256" key="1">
    <source>
        <dbReference type="ARBA" id="ARBA00000142"/>
    </source>
</evidence>
<evidence type="ECO:0000256" key="2">
    <source>
        <dbReference type="ARBA" id="ARBA00003015"/>
    </source>
</evidence>
<evidence type="ECO:0000313" key="9">
    <source>
        <dbReference type="Proteomes" id="UP000034071"/>
    </source>
</evidence>
<accession>A0A0F6RBC8</accession>
<dbReference type="InterPro" id="IPR029063">
    <property type="entry name" value="SAM-dependent_MTases_sf"/>
</dbReference>
<dbReference type="GO" id="GO:0043527">
    <property type="term" value="C:tRNA methyltransferase complex"/>
    <property type="evidence" value="ECO:0007669"/>
    <property type="project" value="TreeGrafter"/>
</dbReference>
<sequence>MNTDKNRVFKPEKLFAPRNFKCPQIKPNQYLEIGTGKGMHAMQFAQENPDKNLIAIERTRVKFDVFAARTAELELNNLLPVHADAIPWVVHGIAPSSLDGIFLLYPNPEPKNASQRWLNMPFFEFLLSRLKPLSPLVLATNIQEYADEAEEQAKQLWGLNVERVNVPQDSARTHFEVKYLARGETCHQLNMVKPKEYRTHFDDWVAPNNTQS</sequence>
<dbReference type="PROSITE" id="PS51625">
    <property type="entry name" value="SAM_MT_TRMB"/>
    <property type="match status" value="1"/>
</dbReference>
<proteinExistence type="predicted"/>
<comment type="function">
    <text evidence="2">Catalyzes the formation of N(7)-methylguanine at position 46 (m7G46) in tRNA.</text>
</comment>
<comment type="catalytic activity">
    <reaction evidence="1">
        <text>guanosine(46) in tRNA + S-adenosyl-L-methionine = N(7)-methylguanosine(46) in tRNA + S-adenosyl-L-homocysteine</text>
        <dbReference type="Rhea" id="RHEA:42708"/>
        <dbReference type="Rhea" id="RHEA-COMP:10188"/>
        <dbReference type="Rhea" id="RHEA-COMP:10189"/>
        <dbReference type="ChEBI" id="CHEBI:57856"/>
        <dbReference type="ChEBI" id="CHEBI:59789"/>
        <dbReference type="ChEBI" id="CHEBI:74269"/>
        <dbReference type="ChEBI" id="CHEBI:74480"/>
        <dbReference type="EC" id="2.1.1.33"/>
    </reaction>
</comment>
<dbReference type="STRING" id="914150.TQ33_0458"/>